<dbReference type="SFLD" id="SFLDS00057">
    <property type="entry name" value="Glutaminase/Asparaginase"/>
    <property type="match status" value="1"/>
</dbReference>
<keyword evidence="6" id="KW-1185">Reference proteome</keyword>
<feature type="binding site" evidence="2">
    <location>
        <position position="55"/>
    </location>
    <ligand>
        <name>substrate</name>
    </ligand>
</feature>
<name>A0A1H9SXG0_9ACTN</name>
<dbReference type="STRING" id="64702.SAMN05443377_11647"/>
<dbReference type="PANTHER" id="PTHR11707:SF28">
    <property type="entry name" value="60 KDA LYSOPHOSPHOLIPASE"/>
    <property type="match status" value="1"/>
</dbReference>
<dbReference type="InterPro" id="IPR006034">
    <property type="entry name" value="Asparaginase/glutaminase-like"/>
</dbReference>
<organism evidence="5 6">
    <name type="scientific">Propionibacterium cyclohexanicum</name>
    <dbReference type="NCBI Taxonomy" id="64702"/>
    <lineage>
        <taxon>Bacteria</taxon>
        <taxon>Bacillati</taxon>
        <taxon>Actinomycetota</taxon>
        <taxon>Actinomycetes</taxon>
        <taxon>Propionibacteriales</taxon>
        <taxon>Propionibacteriaceae</taxon>
        <taxon>Propionibacterium</taxon>
    </lineage>
</organism>
<evidence type="ECO:0000313" key="5">
    <source>
        <dbReference type="EMBL" id="SER89063.1"/>
    </source>
</evidence>
<dbReference type="Proteomes" id="UP000198815">
    <property type="component" value="Unassembled WGS sequence"/>
</dbReference>
<dbReference type="OrthoDB" id="9788068at2"/>
<dbReference type="AlphaFoldDB" id="A0A1H9SXG0"/>
<feature type="domain" description="L-asparaginase N-terminal" evidence="3">
    <location>
        <begin position="2"/>
        <end position="178"/>
    </location>
</feature>
<accession>A0A1H9SXG0</accession>
<dbReference type="SMART" id="SM00870">
    <property type="entry name" value="Asparaginase"/>
    <property type="match status" value="1"/>
</dbReference>
<dbReference type="GO" id="GO:0004067">
    <property type="term" value="F:asparaginase activity"/>
    <property type="evidence" value="ECO:0007669"/>
    <property type="project" value="UniProtKB-UniRule"/>
</dbReference>
<feature type="binding site" evidence="2">
    <location>
        <begin position="86"/>
        <end position="87"/>
    </location>
    <ligand>
        <name>substrate</name>
    </ligand>
</feature>
<dbReference type="PIRSF" id="PIRSF500176">
    <property type="entry name" value="L_ASNase"/>
    <property type="match status" value="1"/>
</dbReference>
<dbReference type="PANTHER" id="PTHR11707">
    <property type="entry name" value="L-ASPARAGINASE"/>
    <property type="match status" value="1"/>
</dbReference>
<dbReference type="InterPro" id="IPR036152">
    <property type="entry name" value="Asp/glu_Ase-like_sf"/>
</dbReference>
<dbReference type="InterPro" id="IPR037152">
    <property type="entry name" value="L-asparaginase_N_sf"/>
</dbReference>
<feature type="active site" description="O-isoaspartyl threonine intermediate" evidence="1">
    <location>
        <position position="11"/>
    </location>
</feature>
<gene>
    <name evidence="5" type="ORF">SAMN05443377_11647</name>
</gene>
<evidence type="ECO:0000259" key="3">
    <source>
        <dbReference type="Pfam" id="PF00710"/>
    </source>
</evidence>
<sequence length="331" mass="34078">MRVHIVYTGGTLGMVEGPHGLAPGADVEGWLHTLLAGTELAGCTFFSARDHLIDSSNATPDDWQAVVDELHARREFADAFVVLQGTDSMAYTSSALSYALTEFPAPVVLTGAQYPLGVIGSDAATNVLGALQAATSGRAPGVSLFFGDRLLSGNRATKVSSWSFRGFDSPAVAPLALTGAPWQWGAARARGSGWPDPLPYRAQDVVVLDLAPGVGTARLAAALRPAPAAVVLRAYGVGNLPSEQPGFTELFTTLIDSGTPVVIASQCLQANVRLGHYEASDALARAGAISAGDMTAEAVYAKVIFLLSQGLGGAELAAQMAVDIAGELSAG</sequence>
<dbReference type="InterPro" id="IPR041725">
    <property type="entry name" value="L-asparaginase_I"/>
</dbReference>
<evidence type="ECO:0000256" key="2">
    <source>
        <dbReference type="PIRSR" id="PIRSR001220-2"/>
    </source>
</evidence>
<dbReference type="CDD" id="cd08963">
    <property type="entry name" value="L-asparaginase_I"/>
    <property type="match status" value="1"/>
</dbReference>
<dbReference type="Gene3D" id="3.40.50.40">
    <property type="match status" value="1"/>
</dbReference>
<evidence type="ECO:0000313" key="6">
    <source>
        <dbReference type="Proteomes" id="UP000198815"/>
    </source>
</evidence>
<dbReference type="SUPFAM" id="SSF53774">
    <property type="entry name" value="Glutaminase/Asparaginase"/>
    <property type="match status" value="1"/>
</dbReference>
<dbReference type="InterPro" id="IPR027473">
    <property type="entry name" value="L-asparaginase_C"/>
</dbReference>
<evidence type="ECO:0000256" key="1">
    <source>
        <dbReference type="PIRSR" id="PIRSR001220-1"/>
    </source>
</evidence>
<dbReference type="PRINTS" id="PR00139">
    <property type="entry name" value="ASNGLNASE"/>
</dbReference>
<dbReference type="InterPro" id="IPR027474">
    <property type="entry name" value="L-asparaginase_N"/>
</dbReference>
<proteinExistence type="predicted"/>
<protein>
    <submittedName>
        <fullName evidence="5">L-asparaginase</fullName>
    </submittedName>
</protein>
<dbReference type="RefSeq" id="WP_091970059.1">
    <property type="nucleotide sequence ID" value="NZ_FOGZ01000016.1"/>
</dbReference>
<feature type="domain" description="Asparaginase/glutaminase C-terminal" evidence="4">
    <location>
        <begin position="204"/>
        <end position="319"/>
    </location>
</feature>
<reference evidence="5 6" key="1">
    <citation type="submission" date="2016-10" db="EMBL/GenBank/DDBJ databases">
        <authorList>
            <person name="de Groot N.N."/>
        </authorList>
    </citation>
    <scope>NUCLEOTIDE SEQUENCE [LARGE SCALE GENOMIC DNA]</scope>
    <source>
        <strain evidence="5 6">DSM 16859</strain>
    </source>
</reference>
<dbReference type="InterPro" id="IPR040919">
    <property type="entry name" value="Asparaginase_C"/>
</dbReference>
<dbReference type="Gene3D" id="3.40.50.1170">
    <property type="entry name" value="L-asparaginase, N-terminal domain"/>
    <property type="match status" value="1"/>
</dbReference>
<dbReference type="EMBL" id="FOGZ01000016">
    <property type="protein sequence ID" value="SER89063.1"/>
    <property type="molecule type" value="Genomic_DNA"/>
</dbReference>
<dbReference type="PIRSF" id="PIRSF001220">
    <property type="entry name" value="L-ASNase_gatD"/>
    <property type="match status" value="1"/>
</dbReference>
<dbReference type="PROSITE" id="PS51732">
    <property type="entry name" value="ASN_GLN_ASE_3"/>
    <property type="match status" value="1"/>
</dbReference>
<evidence type="ECO:0000259" key="4">
    <source>
        <dbReference type="Pfam" id="PF17763"/>
    </source>
</evidence>
<dbReference type="Pfam" id="PF17763">
    <property type="entry name" value="Asparaginase_C"/>
    <property type="match status" value="1"/>
</dbReference>
<dbReference type="Pfam" id="PF00710">
    <property type="entry name" value="Asparaginase"/>
    <property type="match status" value="1"/>
</dbReference>